<evidence type="ECO:0000313" key="1">
    <source>
        <dbReference type="EMBL" id="MDT8997651.1"/>
    </source>
</evidence>
<gene>
    <name evidence="1" type="ORF">RQP53_00015</name>
</gene>
<accession>A0ABU3P505</accession>
<sequence>MRPLTVLPSPRVLLLALIPLALAAALFAYVRHTLVAAQASEAIVNAGQASPAALANPVREQDFVEKSGHAPTPEAFITDLRERVAVARLVLEAVAVLPDACQDLAASIEVACMHASVAGSYADLKRMLADMLARHPRHLVLRGLRMQRRDGLSGTMVAELDLVLIAGPGGAAWRMDRSASLAGVADPAALAGNRP</sequence>
<dbReference type="RefSeq" id="WP_315647868.1">
    <property type="nucleotide sequence ID" value="NZ_JAVXZY010000001.1"/>
</dbReference>
<comment type="caution">
    <text evidence="1">The sequence shown here is derived from an EMBL/GenBank/DDBJ whole genome shotgun (WGS) entry which is preliminary data.</text>
</comment>
<organism evidence="1 2">
    <name type="scientific">Roseateles aquae</name>
    <dbReference type="NCBI Taxonomy" id="3077235"/>
    <lineage>
        <taxon>Bacteria</taxon>
        <taxon>Pseudomonadati</taxon>
        <taxon>Pseudomonadota</taxon>
        <taxon>Betaproteobacteria</taxon>
        <taxon>Burkholderiales</taxon>
        <taxon>Sphaerotilaceae</taxon>
        <taxon>Roseateles</taxon>
    </lineage>
</organism>
<reference evidence="1" key="1">
    <citation type="submission" date="2023-09" db="EMBL/GenBank/DDBJ databases">
        <title>Paucibacter sp. APW11 Genome sequencing and assembly.</title>
        <authorList>
            <person name="Kim I."/>
        </authorList>
    </citation>
    <scope>NUCLEOTIDE SEQUENCE</scope>
    <source>
        <strain evidence="1">APW11</strain>
    </source>
</reference>
<dbReference type="Proteomes" id="UP001246372">
    <property type="component" value="Unassembled WGS sequence"/>
</dbReference>
<keyword evidence="2" id="KW-1185">Reference proteome</keyword>
<proteinExistence type="predicted"/>
<name>A0ABU3P505_9BURK</name>
<evidence type="ECO:0000313" key="2">
    <source>
        <dbReference type="Proteomes" id="UP001246372"/>
    </source>
</evidence>
<protein>
    <recommendedName>
        <fullName evidence="3">DUF2939 domain-containing protein</fullName>
    </recommendedName>
</protein>
<evidence type="ECO:0008006" key="3">
    <source>
        <dbReference type="Google" id="ProtNLM"/>
    </source>
</evidence>
<dbReference type="EMBL" id="JAVXZY010000001">
    <property type="protein sequence ID" value="MDT8997651.1"/>
    <property type="molecule type" value="Genomic_DNA"/>
</dbReference>